<name>A0A9D3Y060_DREPO</name>
<reference evidence="1" key="2">
    <citation type="submission" date="2020-11" db="EMBL/GenBank/DDBJ databases">
        <authorList>
            <person name="McCartney M.A."/>
            <person name="Auch B."/>
            <person name="Kono T."/>
            <person name="Mallez S."/>
            <person name="Becker A."/>
            <person name="Gohl D.M."/>
            <person name="Silverstein K.A.T."/>
            <person name="Koren S."/>
            <person name="Bechman K.B."/>
            <person name="Herman A."/>
            <person name="Abrahante J.E."/>
            <person name="Garbe J."/>
        </authorList>
    </citation>
    <scope>NUCLEOTIDE SEQUENCE</scope>
    <source>
        <strain evidence="1">Duluth1</strain>
        <tissue evidence="1">Whole animal</tissue>
    </source>
</reference>
<evidence type="ECO:0000313" key="1">
    <source>
        <dbReference type="EMBL" id="KAH3689490.1"/>
    </source>
</evidence>
<reference evidence="1" key="1">
    <citation type="journal article" date="2019" name="bioRxiv">
        <title>The Genome of the Zebra Mussel, Dreissena polymorpha: A Resource for Invasive Species Research.</title>
        <authorList>
            <person name="McCartney M.A."/>
            <person name="Auch B."/>
            <person name="Kono T."/>
            <person name="Mallez S."/>
            <person name="Zhang Y."/>
            <person name="Obille A."/>
            <person name="Becker A."/>
            <person name="Abrahante J.E."/>
            <person name="Garbe J."/>
            <person name="Badalamenti J.P."/>
            <person name="Herman A."/>
            <person name="Mangelson H."/>
            <person name="Liachko I."/>
            <person name="Sullivan S."/>
            <person name="Sone E.D."/>
            <person name="Koren S."/>
            <person name="Silverstein K.A.T."/>
            <person name="Beckman K.B."/>
            <person name="Gohl D.M."/>
        </authorList>
    </citation>
    <scope>NUCLEOTIDE SEQUENCE</scope>
    <source>
        <strain evidence="1">Duluth1</strain>
        <tissue evidence="1">Whole animal</tissue>
    </source>
</reference>
<proteinExistence type="predicted"/>
<accession>A0A9D3Y060</accession>
<gene>
    <name evidence="1" type="ORF">DPMN_191814</name>
</gene>
<protein>
    <submittedName>
        <fullName evidence="1">Uncharacterized protein</fullName>
    </submittedName>
</protein>
<comment type="caution">
    <text evidence="1">The sequence shown here is derived from an EMBL/GenBank/DDBJ whole genome shotgun (WGS) entry which is preliminary data.</text>
</comment>
<dbReference type="AlphaFoldDB" id="A0A9D3Y060"/>
<organism evidence="1 2">
    <name type="scientific">Dreissena polymorpha</name>
    <name type="common">Zebra mussel</name>
    <name type="synonym">Mytilus polymorpha</name>
    <dbReference type="NCBI Taxonomy" id="45954"/>
    <lineage>
        <taxon>Eukaryota</taxon>
        <taxon>Metazoa</taxon>
        <taxon>Spiralia</taxon>
        <taxon>Lophotrochozoa</taxon>
        <taxon>Mollusca</taxon>
        <taxon>Bivalvia</taxon>
        <taxon>Autobranchia</taxon>
        <taxon>Heteroconchia</taxon>
        <taxon>Euheterodonta</taxon>
        <taxon>Imparidentia</taxon>
        <taxon>Neoheterodontei</taxon>
        <taxon>Myida</taxon>
        <taxon>Dreissenoidea</taxon>
        <taxon>Dreissenidae</taxon>
        <taxon>Dreissena</taxon>
    </lineage>
</organism>
<keyword evidence="2" id="KW-1185">Reference proteome</keyword>
<dbReference type="Proteomes" id="UP000828390">
    <property type="component" value="Unassembled WGS sequence"/>
</dbReference>
<sequence>MLKQWLMPFQLANQEEQKGLTDAQAHSCKADEGHDGIPIVHHAHFHLRCAKELIMK</sequence>
<dbReference type="EMBL" id="JAIWYP010000116">
    <property type="protein sequence ID" value="KAH3689490.1"/>
    <property type="molecule type" value="Genomic_DNA"/>
</dbReference>
<evidence type="ECO:0000313" key="2">
    <source>
        <dbReference type="Proteomes" id="UP000828390"/>
    </source>
</evidence>